<dbReference type="EMBL" id="JAESVG020000006">
    <property type="protein sequence ID" value="KAG8626604.1"/>
    <property type="molecule type" value="Genomic_DNA"/>
</dbReference>
<dbReference type="OrthoDB" id="5416172at2759"/>
<proteinExistence type="predicted"/>
<reference evidence="2" key="1">
    <citation type="submission" date="2021-07" db="EMBL/GenBank/DDBJ databases">
        <title>Elsinoe batatas strain:CRI-CJ2 Genome sequencing and assembly.</title>
        <authorList>
            <person name="Huang L."/>
        </authorList>
    </citation>
    <scope>NUCLEOTIDE SEQUENCE</scope>
    <source>
        <strain evidence="2">CRI-CJ2</strain>
    </source>
</reference>
<feature type="compositionally biased region" description="Polar residues" evidence="1">
    <location>
        <begin position="43"/>
        <end position="56"/>
    </location>
</feature>
<gene>
    <name evidence="2" type="ORF">KVT40_005549</name>
</gene>
<name>A0A8K0L1C2_9PEZI</name>
<evidence type="ECO:0000313" key="3">
    <source>
        <dbReference type="Proteomes" id="UP000809789"/>
    </source>
</evidence>
<feature type="region of interest" description="Disordered" evidence="1">
    <location>
        <begin position="1"/>
        <end position="75"/>
    </location>
</feature>
<dbReference type="Proteomes" id="UP000809789">
    <property type="component" value="Unassembled WGS sequence"/>
</dbReference>
<sequence length="144" mass="15282">MDPHQGGDLSDMAATGTKIPNDAGQQRIIPSVPRPDQIATDDQGGSSLAQAATNQADMPRANKDIGATGEVMTGTGDQLPAQIESKRLHFGANDPLSKGHDRYDKHSRQKESDLERYAKDGAEVEGIPGVEDYGGNVGRESRGL</sequence>
<evidence type="ECO:0000313" key="2">
    <source>
        <dbReference type="EMBL" id="KAG8626604.1"/>
    </source>
</evidence>
<dbReference type="AlphaFoldDB" id="A0A8K0L1C2"/>
<organism evidence="2 3">
    <name type="scientific">Elsinoe batatas</name>
    <dbReference type="NCBI Taxonomy" id="2601811"/>
    <lineage>
        <taxon>Eukaryota</taxon>
        <taxon>Fungi</taxon>
        <taxon>Dikarya</taxon>
        <taxon>Ascomycota</taxon>
        <taxon>Pezizomycotina</taxon>
        <taxon>Dothideomycetes</taxon>
        <taxon>Dothideomycetidae</taxon>
        <taxon>Myriangiales</taxon>
        <taxon>Elsinoaceae</taxon>
        <taxon>Elsinoe</taxon>
    </lineage>
</organism>
<comment type="caution">
    <text evidence="2">The sequence shown here is derived from an EMBL/GenBank/DDBJ whole genome shotgun (WGS) entry which is preliminary data.</text>
</comment>
<accession>A0A8K0L1C2</accession>
<protein>
    <submittedName>
        <fullName evidence="2">Uncharacterized protein</fullName>
    </submittedName>
</protein>
<feature type="region of interest" description="Disordered" evidence="1">
    <location>
        <begin position="90"/>
        <end position="144"/>
    </location>
</feature>
<feature type="compositionally biased region" description="Basic and acidic residues" evidence="1">
    <location>
        <begin position="97"/>
        <end position="122"/>
    </location>
</feature>
<evidence type="ECO:0000256" key="1">
    <source>
        <dbReference type="SAM" id="MobiDB-lite"/>
    </source>
</evidence>
<keyword evidence="3" id="KW-1185">Reference proteome</keyword>